<evidence type="ECO:0000256" key="3">
    <source>
        <dbReference type="ARBA" id="ARBA00029447"/>
    </source>
</evidence>
<dbReference type="PANTHER" id="PTHR32089">
    <property type="entry name" value="METHYL-ACCEPTING CHEMOTAXIS PROTEIN MCPB"/>
    <property type="match status" value="1"/>
</dbReference>
<organism evidence="7 8">
    <name type="scientific">Allochromatium humboldtianum</name>
    <dbReference type="NCBI Taxonomy" id="504901"/>
    <lineage>
        <taxon>Bacteria</taxon>
        <taxon>Pseudomonadati</taxon>
        <taxon>Pseudomonadota</taxon>
        <taxon>Gammaproteobacteria</taxon>
        <taxon>Chromatiales</taxon>
        <taxon>Chromatiaceae</taxon>
        <taxon>Allochromatium</taxon>
    </lineage>
</organism>
<dbReference type="CDD" id="cd11386">
    <property type="entry name" value="MCP_signal"/>
    <property type="match status" value="1"/>
</dbReference>
<evidence type="ECO:0000256" key="5">
    <source>
        <dbReference type="SAM" id="Phobius"/>
    </source>
</evidence>
<feature type="domain" description="Methyl-accepting transducer" evidence="6">
    <location>
        <begin position="105"/>
        <end position="341"/>
    </location>
</feature>
<evidence type="ECO:0000259" key="6">
    <source>
        <dbReference type="PROSITE" id="PS50111"/>
    </source>
</evidence>
<dbReference type="SUPFAM" id="SSF58104">
    <property type="entry name" value="Methyl-accepting chemotaxis protein (MCP) signaling domain"/>
    <property type="match status" value="1"/>
</dbReference>
<evidence type="ECO:0000256" key="1">
    <source>
        <dbReference type="ARBA" id="ARBA00004370"/>
    </source>
</evidence>
<protein>
    <submittedName>
        <fullName evidence="7">Methyl-accepting chemotaxis protein</fullName>
    </submittedName>
</protein>
<dbReference type="SMART" id="SM00283">
    <property type="entry name" value="MA"/>
    <property type="match status" value="1"/>
</dbReference>
<dbReference type="EMBL" id="JABZEO010000002">
    <property type="protein sequence ID" value="NVZ08378.1"/>
    <property type="molecule type" value="Genomic_DNA"/>
</dbReference>
<evidence type="ECO:0000256" key="4">
    <source>
        <dbReference type="PROSITE-ProRule" id="PRU00284"/>
    </source>
</evidence>
<evidence type="ECO:0000313" key="8">
    <source>
        <dbReference type="Proteomes" id="UP000592294"/>
    </source>
</evidence>
<keyword evidence="5" id="KW-0812">Transmembrane</keyword>
<dbReference type="InterPro" id="IPR004089">
    <property type="entry name" value="MCPsignal_dom"/>
</dbReference>
<comment type="similarity">
    <text evidence="3">Belongs to the methyl-accepting chemotaxis (MCP) protein family.</text>
</comment>
<dbReference type="Gene3D" id="1.10.287.950">
    <property type="entry name" value="Methyl-accepting chemotaxis protein"/>
    <property type="match status" value="1"/>
</dbReference>
<dbReference type="GO" id="GO:0006935">
    <property type="term" value="P:chemotaxis"/>
    <property type="evidence" value="ECO:0007669"/>
    <property type="project" value="UniProtKB-ARBA"/>
</dbReference>
<accession>A0A850R4T7</accession>
<gene>
    <name evidence="7" type="ORF">HW932_03795</name>
</gene>
<dbReference type="GO" id="GO:0016020">
    <property type="term" value="C:membrane"/>
    <property type="evidence" value="ECO:0007669"/>
    <property type="project" value="UniProtKB-SubCell"/>
</dbReference>
<comment type="subcellular location">
    <subcellularLocation>
        <location evidence="1">Membrane</location>
    </subcellularLocation>
</comment>
<keyword evidence="2 4" id="KW-0807">Transducer</keyword>
<keyword evidence="5" id="KW-1133">Transmembrane helix</keyword>
<dbReference type="FunFam" id="1.10.287.950:FF:000001">
    <property type="entry name" value="Methyl-accepting chemotaxis sensory transducer"/>
    <property type="match status" value="1"/>
</dbReference>
<proteinExistence type="inferred from homology"/>
<name>A0A850R4T7_9GAMM</name>
<evidence type="ECO:0000256" key="2">
    <source>
        <dbReference type="ARBA" id="ARBA00023224"/>
    </source>
</evidence>
<reference evidence="7 8" key="1">
    <citation type="submission" date="2020-06" db="EMBL/GenBank/DDBJ databases">
        <title>Whole-genome sequence of Allochromatium humboldtianum DSM 21881, type strain.</title>
        <authorList>
            <person name="Kyndt J.A."/>
            <person name="Meyer T.E."/>
        </authorList>
    </citation>
    <scope>NUCLEOTIDE SEQUENCE [LARGE SCALE GENOMIC DNA]</scope>
    <source>
        <strain evidence="7 8">DSM 21881</strain>
    </source>
</reference>
<dbReference type="AlphaFoldDB" id="A0A850R4T7"/>
<evidence type="ECO:0000313" key="7">
    <source>
        <dbReference type="EMBL" id="NVZ08378.1"/>
    </source>
</evidence>
<dbReference type="Proteomes" id="UP000592294">
    <property type="component" value="Unassembled WGS sequence"/>
</dbReference>
<dbReference type="Pfam" id="PF00015">
    <property type="entry name" value="MCPsignal"/>
    <property type="match status" value="1"/>
</dbReference>
<keyword evidence="5" id="KW-0472">Membrane</keyword>
<dbReference type="PROSITE" id="PS50111">
    <property type="entry name" value="CHEMOTAXIS_TRANSDUC_2"/>
    <property type="match status" value="1"/>
</dbReference>
<feature type="transmembrane region" description="Helical" evidence="5">
    <location>
        <begin position="27"/>
        <end position="46"/>
    </location>
</feature>
<keyword evidence="8" id="KW-1185">Reference proteome</keyword>
<dbReference type="GO" id="GO:0007165">
    <property type="term" value="P:signal transduction"/>
    <property type="evidence" value="ECO:0007669"/>
    <property type="project" value="UniProtKB-KW"/>
</dbReference>
<dbReference type="RefSeq" id="WP_176975157.1">
    <property type="nucleotide sequence ID" value="NZ_JABZEO010000002.1"/>
</dbReference>
<dbReference type="PANTHER" id="PTHR32089:SF112">
    <property type="entry name" value="LYSOZYME-LIKE PROTEIN-RELATED"/>
    <property type="match status" value="1"/>
</dbReference>
<comment type="caution">
    <text evidence="7">The sequence shown here is derived from an EMBL/GenBank/DDBJ whole genome shotgun (WGS) entry which is preliminary data.</text>
</comment>
<sequence>MSIAIGAVSALSGLVFVAVVDDLSIHALVGGGVLWLGVGGGSWLILRAMVGRPMGILDETLQAMYRDGDLSRRVPVRTGPTRSCIEHFNALIESFQGIIGKVIFDSERLANTADVLAGHARDVADGSSAQRQASLSLVQIIEQMTAGVGAVADHANLTAGNAQDARQLSQQGTRAVADASSEIERIALSVEESSRVIAALGDRSQAIGGIVQVIREIADQTNLLALNAAIEAARAGEQGRGFAVVADEVRNLAVRTARATSEIGAMIAAIQEETRAAIGSIGRGADQAHAGAELARQAADSLDRINQGAQQTMERIDEIASAIADQSREADRVVDHVRDIMSMVDRNTAGAAQTLQEAQELESLAVNLHEISTVFQLGETGRRAIECHQRMPAVVQRAAAEIGRQLEQALAAGEIGEEALFTSSYRPIPNTNPKKYNTGFDDLTDRLFPRIQEPILADHPEIVYAIGCDRNGYVPTHNQRFSQPLTGDEAVDLAHNRTKRLFDDPVGKQCGAHELPFLIQTYRRDTGEIMHDISAPVRVRGRHWGGFRIGYRA</sequence>